<evidence type="ECO:0000256" key="9">
    <source>
        <dbReference type="SAM" id="Phobius"/>
    </source>
</evidence>
<dbReference type="OrthoDB" id="1470350at2759"/>
<evidence type="ECO:0000256" key="8">
    <source>
        <dbReference type="RuleBase" id="RU000461"/>
    </source>
</evidence>
<name>A0A5N6T1W4_ASPPS</name>
<keyword evidence="5 7" id="KW-0408">Iron</keyword>
<dbReference type="Proteomes" id="UP000325672">
    <property type="component" value="Unassembled WGS sequence"/>
</dbReference>
<feature type="transmembrane region" description="Helical" evidence="9">
    <location>
        <begin position="33"/>
        <end position="54"/>
    </location>
</feature>
<protein>
    <submittedName>
        <fullName evidence="10">Cytochrome P450</fullName>
    </submittedName>
</protein>
<dbReference type="PRINTS" id="PR00463">
    <property type="entry name" value="EP450I"/>
</dbReference>
<evidence type="ECO:0000256" key="2">
    <source>
        <dbReference type="ARBA" id="ARBA00010617"/>
    </source>
</evidence>
<dbReference type="GO" id="GO:0020037">
    <property type="term" value="F:heme binding"/>
    <property type="evidence" value="ECO:0007669"/>
    <property type="project" value="InterPro"/>
</dbReference>
<keyword evidence="7 8" id="KW-0349">Heme</keyword>
<keyword evidence="9" id="KW-1133">Transmembrane helix</keyword>
<keyword evidence="9" id="KW-0812">Transmembrane</keyword>
<dbReference type="GO" id="GO:0004497">
    <property type="term" value="F:monooxygenase activity"/>
    <property type="evidence" value="ECO:0007669"/>
    <property type="project" value="UniProtKB-KW"/>
</dbReference>
<keyword evidence="3 7" id="KW-0479">Metal-binding</keyword>
<dbReference type="GeneID" id="43643478"/>
<evidence type="ECO:0000256" key="6">
    <source>
        <dbReference type="ARBA" id="ARBA00023033"/>
    </source>
</evidence>
<keyword evidence="9" id="KW-0472">Membrane</keyword>
<dbReference type="Gene3D" id="1.10.630.10">
    <property type="entry name" value="Cytochrome P450"/>
    <property type="match status" value="1"/>
</dbReference>
<gene>
    <name evidence="10" type="ORF">BDV38DRAFT_280278</name>
</gene>
<keyword evidence="4 8" id="KW-0560">Oxidoreductase</keyword>
<reference evidence="10 11" key="1">
    <citation type="submission" date="2019-04" db="EMBL/GenBank/DDBJ databases">
        <title>Friends and foes A comparative genomics study of 23 Aspergillus species from section Flavi.</title>
        <authorList>
            <consortium name="DOE Joint Genome Institute"/>
            <person name="Kjaerbolling I."/>
            <person name="Vesth T."/>
            <person name="Frisvad J.C."/>
            <person name="Nybo J.L."/>
            <person name="Theobald S."/>
            <person name="Kildgaard S."/>
            <person name="Isbrandt T."/>
            <person name="Kuo A."/>
            <person name="Sato A."/>
            <person name="Lyhne E.K."/>
            <person name="Kogle M.E."/>
            <person name="Wiebenga A."/>
            <person name="Kun R.S."/>
            <person name="Lubbers R.J."/>
            <person name="Makela M.R."/>
            <person name="Barry K."/>
            <person name="Chovatia M."/>
            <person name="Clum A."/>
            <person name="Daum C."/>
            <person name="Haridas S."/>
            <person name="He G."/>
            <person name="LaButti K."/>
            <person name="Lipzen A."/>
            <person name="Mondo S."/>
            <person name="Riley R."/>
            <person name="Salamov A."/>
            <person name="Simmons B.A."/>
            <person name="Magnuson J.K."/>
            <person name="Henrissat B."/>
            <person name="Mortensen U.H."/>
            <person name="Larsen T.O."/>
            <person name="Devries R.P."/>
            <person name="Grigoriev I.V."/>
            <person name="Machida M."/>
            <person name="Baker S.E."/>
            <person name="Andersen M.R."/>
        </authorList>
    </citation>
    <scope>NUCLEOTIDE SEQUENCE [LARGE SCALE GENOMIC DNA]</scope>
    <source>
        <strain evidence="10 11">CBS 117625</strain>
    </source>
</reference>
<organism evidence="10 11">
    <name type="scientific">Aspergillus pseudotamarii</name>
    <dbReference type="NCBI Taxonomy" id="132259"/>
    <lineage>
        <taxon>Eukaryota</taxon>
        <taxon>Fungi</taxon>
        <taxon>Dikarya</taxon>
        <taxon>Ascomycota</taxon>
        <taxon>Pezizomycotina</taxon>
        <taxon>Eurotiomycetes</taxon>
        <taxon>Eurotiomycetidae</taxon>
        <taxon>Eurotiales</taxon>
        <taxon>Aspergillaceae</taxon>
        <taxon>Aspergillus</taxon>
        <taxon>Aspergillus subgen. Circumdati</taxon>
    </lineage>
</organism>
<feature type="transmembrane region" description="Helical" evidence="9">
    <location>
        <begin position="6"/>
        <end position="26"/>
    </location>
</feature>
<evidence type="ECO:0000256" key="1">
    <source>
        <dbReference type="ARBA" id="ARBA00001971"/>
    </source>
</evidence>
<dbReference type="SUPFAM" id="SSF48264">
    <property type="entry name" value="Cytochrome P450"/>
    <property type="match status" value="1"/>
</dbReference>
<accession>A0A5N6T1W4</accession>
<comment type="similarity">
    <text evidence="2 8">Belongs to the cytochrome P450 family.</text>
</comment>
<dbReference type="PANTHER" id="PTHR24305:SF166">
    <property type="entry name" value="CYTOCHROME P450 12A4, MITOCHONDRIAL-RELATED"/>
    <property type="match status" value="1"/>
</dbReference>
<evidence type="ECO:0000313" key="10">
    <source>
        <dbReference type="EMBL" id="KAE8140281.1"/>
    </source>
</evidence>
<keyword evidence="11" id="KW-1185">Reference proteome</keyword>
<dbReference type="InterPro" id="IPR050121">
    <property type="entry name" value="Cytochrome_P450_monoxygenase"/>
</dbReference>
<dbReference type="AlphaFoldDB" id="A0A5N6T1W4"/>
<dbReference type="InterPro" id="IPR017972">
    <property type="entry name" value="Cyt_P450_CS"/>
</dbReference>
<feature type="binding site" description="axial binding residue" evidence="7">
    <location>
        <position position="469"/>
    </location>
    <ligand>
        <name>heme</name>
        <dbReference type="ChEBI" id="CHEBI:30413"/>
    </ligand>
    <ligandPart>
        <name>Fe</name>
        <dbReference type="ChEBI" id="CHEBI:18248"/>
    </ligandPart>
</feature>
<evidence type="ECO:0000256" key="5">
    <source>
        <dbReference type="ARBA" id="ARBA00023004"/>
    </source>
</evidence>
<sequence length="523" mass="58538">MGRSFFWTLLLSTLPWMTLFWVLRILFDSTSFIILLIVSLVIALVYQCHIYPVYTSPFRSLSTPQSRSYWLGNHSWPVRLIGRELPRLCTESLGKHLVRYYTFFSVELIFVLSPEAISELCLQKSGDFSHSGTIELLAEAGLGYSGLLAARGQAHKGLRKLFSPVFTPGTLVTISHPLWESCLAMVRQIDQRTTTIQIGQWTSRSVLELSGICVFGQERDWLARYPGFLESLERRVATGQIKKIVLSTFPRAIRSLLMLTLFGRKELADLRYVETVARDLAQLEKQKLLTAINPSPNNLISVMLQDGALSDDQIVGHILIFLVGASATTSAAFQWMLLELCRFPAVQSRLREELQSYGHVLSITGSSISAMESLPYLRAVVDELLRLHPTVVMTEHEATKDTTIMDTPVPKGTLLLCPPLATNLNPQIWGEDASEFNPGRWLPEGTGGQNARMQHPCANMTFSHGPRSCPGRSIARLMLTCLTAAFIRHYQVSLDDPEQAYVPTEAVYAKPMPDIAVRLVKVT</sequence>
<comment type="cofactor">
    <cofactor evidence="1 7">
        <name>heme</name>
        <dbReference type="ChEBI" id="CHEBI:30413"/>
    </cofactor>
</comment>
<dbReference type="PANTHER" id="PTHR24305">
    <property type="entry name" value="CYTOCHROME P450"/>
    <property type="match status" value="1"/>
</dbReference>
<evidence type="ECO:0000313" key="11">
    <source>
        <dbReference type="Proteomes" id="UP000325672"/>
    </source>
</evidence>
<dbReference type="InterPro" id="IPR036396">
    <property type="entry name" value="Cyt_P450_sf"/>
</dbReference>
<dbReference type="Pfam" id="PF00067">
    <property type="entry name" value="p450"/>
    <property type="match status" value="1"/>
</dbReference>
<dbReference type="GO" id="GO:0016705">
    <property type="term" value="F:oxidoreductase activity, acting on paired donors, with incorporation or reduction of molecular oxygen"/>
    <property type="evidence" value="ECO:0007669"/>
    <property type="project" value="InterPro"/>
</dbReference>
<evidence type="ECO:0000256" key="4">
    <source>
        <dbReference type="ARBA" id="ARBA00023002"/>
    </source>
</evidence>
<evidence type="ECO:0000256" key="3">
    <source>
        <dbReference type="ARBA" id="ARBA00022723"/>
    </source>
</evidence>
<dbReference type="InterPro" id="IPR002401">
    <property type="entry name" value="Cyt_P450_E_grp-I"/>
</dbReference>
<dbReference type="PROSITE" id="PS00086">
    <property type="entry name" value="CYTOCHROME_P450"/>
    <property type="match status" value="1"/>
</dbReference>
<dbReference type="EMBL" id="ML743562">
    <property type="protein sequence ID" value="KAE8140281.1"/>
    <property type="molecule type" value="Genomic_DNA"/>
</dbReference>
<dbReference type="PRINTS" id="PR00385">
    <property type="entry name" value="P450"/>
</dbReference>
<evidence type="ECO:0000256" key="7">
    <source>
        <dbReference type="PIRSR" id="PIRSR602401-1"/>
    </source>
</evidence>
<dbReference type="InterPro" id="IPR001128">
    <property type="entry name" value="Cyt_P450"/>
</dbReference>
<proteinExistence type="inferred from homology"/>
<dbReference type="GO" id="GO:0005506">
    <property type="term" value="F:iron ion binding"/>
    <property type="evidence" value="ECO:0007669"/>
    <property type="project" value="InterPro"/>
</dbReference>
<keyword evidence="6 8" id="KW-0503">Monooxygenase</keyword>
<dbReference type="RefSeq" id="XP_031916344.1">
    <property type="nucleotide sequence ID" value="XM_032059268.1"/>
</dbReference>